<dbReference type="EMBL" id="QGNY01000003">
    <property type="protein sequence ID" value="PWS32192.1"/>
    <property type="molecule type" value="Genomic_DNA"/>
</dbReference>
<organism evidence="1 2">
    <name type="scientific">Pedobacter paludis</name>
    <dbReference type="NCBI Taxonomy" id="2203212"/>
    <lineage>
        <taxon>Bacteria</taxon>
        <taxon>Pseudomonadati</taxon>
        <taxon>Bacteroidota</taxon>
        <taxon>Sphingobacteriia</taxon>
        <taxon>Sphingobacteriales</taxon>
        <taxon>Sphingobacteriaceae</taxon>
        <taxon>Pedobacter</taxon>
    </lineage>
</organism>
<comment type="caution">
    <text evidence="1">The sequence shown here is derived from an EMBL/GenBank/DDBJ whole genome shotgun (WGS) entry which is preliminary data.</text>
</comment>
<keyword evidence="2" id="KW-1185">Reference proteome</keyword>
<sequence>MFMEGPRDQITLYDTLFDIVRHREEFAEVENRRNTISFHAFQEIKGHMVIGYDPDTRNVSIPWQQGNPDGYEKIVKIPKIVFNARLDKSPGLLDSLNEVAIKENKLFQLLDKQTKERIDGKRPTLLIGDDAFTFWIEAKELRHEHLPSVIINTRYFHDLGDHRHCEFVYDSQNRREAKISAEMETMPKHYLLVRLPNQTVLDPVGDTQFYPRKLSTAFTTRFPYKERVNAEIVPWTAQKIVEVVLRNRRMELRENAFGLKHKGRKI</sequence>
<dbReference type="AlphaFoldDB" id="A0A317F0F0"/>
<accession>A0A317F0F0</accession>
<evidence type="ECO:0000313" key="1">
    <source>
        <dbReference type="EMBL" id="PWS32192.1"/>
    </source>
</evidence>
<proteinExistence type="predicted"/>
<dbReference type="Proteomes" id="UP000245391">
    <property type="component" value="Unassembled WGS sequence"/>
</dbReference>
<protein>
    <submittedName>
        <fullName evidence="1">Uncharacterized protein</fullName>
    </submittedName>
</protein>
<gene>
    <name evidence="1" type="ORF">DF947_10510</name>
</gene>
<name>A0A317F0F0_9SPHI</name>
<evidence type="ECO:0000313" key="2">
    <source>
        <dbReference type="Proteomes" id="UP000245391"/>
    </source>
</evidence>
<reference evidence="2" key="1">
    <citation type="submission" date="2018-05" db="EMBL/GenBank/DDBJ databases">
        <title>Pedobacter paludis sp. nov., isolated from wetland soil.</title>
        <authorList>
            <person name="Zhang Y."/>
        </authorList>
    </citation>
    <scope>NUCLEOTIDE SEQUENCE [LARGE SCALE GENOMIC DNA]</scope>
    <source>
        <strain evidence="2">R-8</strain>
    </source>
</reference>